<sequence>MDEVFKPGDDPQPQRLMDKLLQEFKSERALEEVKTTMLKLRHEWRKAYEYLSEFNPLSSILQLTDETKKIVIGTASKTFGSGSLLWLSCRKTNARSLRNMLKKV</sequence>
<dbReference type="OrthoDB" id="10656280at2759"/>
<evidence type="ECO:0000313" key="1">
    <source>
        <dbReference type="EMBL" id="ORY60365.1"/>
    </source>
</evidence>
<dbReference type="AlphaFoldDB" id="A0A1Y2DNX9"/>
<protein>
    <submittedName>
        <fullName evidence="1">Uncharacterized protein</fullName>
    </submittedName>
</protein>
<organism evidence="1 2">
    <name type="scientific">Neocallimastix californiae</name>
    <dbReference type="NCBI Taxonomy" id="1754190"/>
    <lineage>
        <taxon>Eukaryota</taxon>
        <taxon>Fungi</taxon>
        <taxon>Fungi incertae sedis</taxon>
        <taxon>Chytridiomycota</taxon>
        <taxon>Chytridiomycota incertae sedis</taxon>
        <taxon>Neocallimastigomycetes</taxon>
        <taxon>Neocallimastigales</taxon>
        <taxon>Neocallimastigaceae</taxon>
        <taxon>Neocallimastix</taxon>
    </lineage>
</organism>
<gene>
    <name evidence="1" type="ORF">LY90DRAFT_505886</name>
</gene>
<reference evidence="1 2" key="1">
    <citation type="submission" date="2016-08" db="EMBL/GenBank/DDBJ databases">
        <title>A Parts List for Fungal Cellulosomes Revealed by Comparative Genomics.</title>
        <authorList>
            <consortium name="DOE Joint Genome Institute"/>
            <person name="Haitjema C.H."/>
            <person name="Gilmore S.P."/>
            <person name="Henske J.K."/>
            <person name="Solomon K.V."/>
            <person name="De Groot R."/>
            <person name="Kuo A."/>
            <person name="Mondo S.J."/>
            <person name="Salamov A.A."/>
            <person name="Labutti K."/>
            <person name="Zhao Z."/>
            <person name="Chiniquy J."/>
            <person name="Barry K."/>
            <person name="Brewer H.M."/>
            <person name="Purvine S.O."/>
            <person name="Wright A.T."/>
            <person name="Boxma B."/>
            <person name="Van Alen T."/>
            <person name="Hackstein J.H."/>
            <person name="Baker S.E."/>
            <person name="Grigoriev I.V."/>
            <person name="O'Malley M.A."/>
        </authorList>
    </citation>
    <scope>NUCLEOTIDE SEQUENCE [LARGE SCALE GENOMIC DNA]</scope>
    <source>
        <strain evidence="1 2">G1</strain>
    </source>
</reference>
<evidence type="ECO:0000313" key="2">
    <source>
        <dbReference type="Proteomes" id="UP000193920"/>
    </source>
</evidence>
<accession>A0A1Y2DNX9</accession>
<dbReference type="EMBL" id="MCOG01000062">
    <property type="protein sequence ID" value="ORY60365.1"/>
    <property type="molecule type" value="Genomic_DNA"/>
</dbReference>
<keyword evidence="2" id="KW-1185">Reference proteome</keyword>
<name>A0A1Y2DNX9_9FUNG</name>
<comment type="caution">
    <text evidence="1">The sequence shown here is derived from an EMBL/GenBank/DDBJ whole genome shotgun (WGS) entry which is preliminary data.</text>
</comment>
<dbReference type="Proteomes" id="UP000193920">
    <property type="component" value="Unassembled WGS sequence"/>
</dbReference>
<proteinExistence type="predicted"/>